<dbReference type="Proteomes" id="UP000253769">
    <property type="component" value="Unassembled WGS sequence"/>
</dbReference>
<reference evidence="2 3" key="1">
    <citation type="submission" date="2018-07" db="EMBL/GenBank/DDBJ databases">
        <title>Motiliproteus coralliicola sp. nov., a bacterium isolated from Coral.</title>
        <authorList>
            <person name="Wang G."/>
        </authorList>
    </citation>
    <scope>NUCLEOTIDE SEQUENCE [LARGE SCALE GENOMIC DNA]</scope>
    <source>
        <strain evidence="2 3">C34</strain>
    </source>
</reference>
<keyword evidence="3" id="KW-1185">Reference proteome</keyword>
<protein>
    <submittedName>
        <fullName evidence="2">Uncharacterized protein</fullName>
    </submittedName>
</protein>
<proteinExistence type="predicted"/>
<name>A0A369WE79_9GAMM</name>
<feature type="compositionally biased region" description="Basic and acidic residues" evidence="1">
    <location>
        <begin position="107"/>
        <end position="121"/>
    </location>
</feature>
<feature type="compositionally biased region" description="Polar residues" evidence="1">
    <location>
        <begin position="87"/>
        <end position="96"/>
    </location>
</feature>
<accession>A0A369WE79</accession>
<evidence type="ECO:0000256" key="1">
    <source>
        <dbReference type="SAM" id="MobiDB-lite"/>
    </source>
</evidence>
<organism evidence="2 3">
    <name type="scientific">Motiliproteus coralliicola</name>
    <dbReference type="NCBI Taxonomy" id="2283196"/>
    <lineage>
        <taxon>Bacteria</taxon>
        <taxon>Pseudomonadati</taxon>
        <taxon>Pseudomonadota</taxon>
        <taxon>Gammaproteobacteria</taxon>
        <taxon>Oceanospirillales</taxon>
        <taxon>Oceanospirillaceae</taxon>
        <taxon>Motiliproteus</taxon>
    </lineage>
</organism>
<dbReference type="AlphaFoldDB" id="A0A369WE79"/>
<comment type="caution">
    <text evidence="2">The sequence shown here is derived from an EMBL/GenBank/DDBJ whole genome shotgun (WGS) entry which is preliminary data.</text>
</comment>
<gene>
    <name evidence="2" type="ORF">DV711_15050</name>
</gene>
<feature type="region of interest" description="Disordered" evidence="1">
    <location>
        <begin position="83"/>
        <end position="121"/>
    </location>
</feature>
<dbReference type="EMBL" id="QQOH01000004">
    <property type="protein sequence ID" value="RDE18926.1"/>
    <property type="molecule type" value="Genomic_DNA"/>
</dbReference>
<evidence type="ECO:0000313" key="2">
    <source>
        <dbReference type="EMBL" id="RDE18926.1"/>
    </source>
</evidence>
<sequence>MGYDGNSLASLTQTAVFADPSDSSMLTGAKGDQGVCSEINGVIVSACTDSTALDAADHWLREWISTDYCLRPQAEFNRFPFPKTTRRTNWQDSQFAQPEAARRVRHRDVPNEIGEADKSSG</sequence>
<evidence type="ECO:0000313" key="3">
    <source>
        <dbReference type="Proteomes" id="UP000253769"/>
    </source>
</evidence>